<organism evidence="2">
    <name type="scientific">Desulfobacca acetoxidans</name>
    <dbReference type="NCBI Taxonomy" id="60893"/>
    <lineage>
        <taxon>Bacteria</taxon>
        <taxon>Pseudomonadati</taxon>
        <taxon>Thermodesulfobacteriota</taxon>
        <taxon>Desulfobaccia</taxon>
        <taxon>Desulfobaccales</taxon>
        <taxon>Desulfobaccaceae</taxon>
        <taxon>Desulfobacca</taxon>
    </lineage>
</organism>
<dbReference type="PANTHER" id="PTHR35271">
    <property type="entry name" value="ABC TRANSPORTER, SUBSTRATE-BINDING LIPOPROTEIN-RELATED"/>
    <property type="match status" value="1"/>
</dbReference>
<dbReference type="Pfam" id="PF04392">
    <property type="entry name" value="ABC_sub_bind"/>
    <property type="match status" value="1"/>
</dbReference>
<accession>A0A7C3YZH9</accession>
<sequence>MSFFCSFSRRRFPVRRRHFLVVFLLGAALAGWGCGPRPDSPLAVFASPDSPHLRQVLAGLQAGLAPQPLEVTVIPEFGPKGDEALQKLRDKHPRLILVLGSPALVRVTPVEKVSPVVFAMVANPYVTGAADTPEHPDLHQKNLTGIASPPPVGAALEQGARLLGPGPWGLLYDPREGQAVEVAKLFTELAPGHGITPLTETSSAAADDLPALRRLLARGARVLYVPPTFGAARYAPLVMAWGRERQVPVVSSQPDADHRGAVLFVALDYQALGQKAAVLAKRVLAGDSPEKIPIAEEMPLKVEADEGLLAYWSGYPKGAQTR</sequence>
<feature type="region of interest" description="Disordered" evidence="1">
    <location>
        <begin position="131"/>
        <end position="150"/>
    </location>
</feature>
<evidence type="ECO:0008006" key="3">
    <source>
        <dbReference type="Google" id="ProtNLM"/>
    </source>
</evidence>
<evidence type="ECO:0000313" key="2">
    <source>
        <dbReference type="EMBL" id="HGF32967.1"/>
    </source>
</evidence>
<reference evidence="2" key="1">
    <citation type="journal article" date="2020" name="mSystems">
        <title>Genome- and Community-Level Interaction Insights into Carbon Utilization and Element Cycling Functions of Hydrothermarchaeota in Hydrothermal Sediment.</title>
        <authorList>
            <person name="Zhou Z."/>
            <person name="Liu Y."/>
            <person name="Xu W."/>
            <person name="Pan J."/>
            <person name="Luo Z.H."/>
            <person name="Li M."/>
        </authorList>
    </citation>
    <scope>NUCLEOTIDE SEQUENCE [LARGE SCALE GENOMIC DNA]</scope>
    <source>
        <strain evidence="2">SpSt-897</strain>
    </source>
</reference>
<gene>
    <name evidence="2" type="ORF">ENW96_01070</name>
</gene>
<comment type="caution">
    <text evidence="2">The sequence shown here is derived from an EMBL/GenBank/DDBJ whole genome shotgun (WGS) entry which is preliminary data.</text>
</comment>
<dbReference type="EMBL" id="DTMF01000030">
    <property type="protein sequence ID" value="HGF32967.1"/>
    <property type="molecule type" value="Genomic_DNA"/>
</dbReference>
<protein>
    <recommendedName>
        <fullName evidence="3">ABC transporter substrate-binding protein</fullName>
    </recommendedName>
</protein>
<dbReference type="AlphaFoldDB" id="A0A7C3YZH9"/>
<name>A0A7C3YZH9_9BACT</name>
<proteinExistence type="predicted"/>
<dbReference type="InterPro" id="IPR007487">
    <property type="entry name" value="ABC_transpt-TYRBP-like"/>
</dbReference>
<evidence type="ECO:0000256" key="1">
    <source>
        <dbReference type="SAM" id="MobiDB-lite"/>
    </source>
</evidence>
<dbReference type="PANTHER" id="PTHR35271:SF1">
    <property type="entry name" value="ABC TRANSPORTER, SUBSTRATE-BINDING LIPOPROTEIN"/>
    <property type="match status" value="1"/>
</dbReference>
<dbReference type="Gene3D" id="3.40.50.2300">
    <property type="match status" value="2"/>
</dbReference>